<evidence type="ECO:0000259" key="2">
    <source>
        <dbReference type="SMART" id="SM00093"/>
    </source>
</evidence>
<dbReference type="Proteomes" id="UP001595923">
    <property type="component" value="Unassembled WGS sequence"/>
</dbReference>
<dbReference type="InterPro" id="IPR023796">
    <property type="entry name" value="Serpin_dom"/>
</dbReference>
<evidence type="ECO:0000313" key="3">
    <source>
        <dbReference type="EMBL" id="MFC4564780.1"/>
    </source>
</evidence>
<evidence type="ECO:0000313" key="4">
    <source>
        <dbReference type="Proteomes" id="UP001595923"/>
    </source>
</evidence>
<dbReference type="PANTHER" id="PTHR11461">
    <property type="entry name" value="SERINE PROTEASE INHIBITOR, SERPIN"/>
    <property type="match status" value="1"/>
</dbReference>
<dbReference type="CDD" id="cd19590">
    <property type="entry name" value="serpin_thermopin-like"/>
    <property type="match status" value="1"/>
</dbReference>
<dbReference type="Gene3D" id="2.30.39.10">
    <property type="entry name" value="Alpha-1-antitrypsin, domain 1"/>
    <property type="match status" value="1"/>
</dbReference>
<dbReference type="InterPro" id="IPR000215">
    <property type="entry name" value="Serpin_fam"/>
</dbReference>
<dbReference type="PANTHER" id="PTHR11461:SF211">
    <property type="entry name" value="GH10112P-RELATED"/>
    <property type="match status" value="1"/>
</dbReference>
<dbReference type="InterPro" id="IPR036186">
    <property type="entry name" value="Serpin_sf"/>
</dbReference>
<dbReference type="Gene3D" id="3.30.497.10">
    <property type="entry name" value="Antithrombin, subunit I, domain 2"/>
    <property type="match status" value="1"/>
</dbReference>
<sequence>MRVSLRPDHLGFASRLQSRIAARSPGTGLVWSPYSVAGALGLVATGARGTTRDELARLLGGDIDAELAALDDAVTGGPELATATGLWVRDTLTLRPGFEAALRARPGSAVHTADFAGAPESVRRTVNGFIAKATRDLIPELLPPGGIDTGTQALLANALWVRMRWVVPFDPAETRDLDFHAPRGTRSLPMMRRRARMPLAQTAGWRMATLPGGDDLALDILLPDDPGAAPLPEADTLTALYRAAAPTEVALALPRFDLTHRAELAPAVAALGAGTVFTDSADLSGISEHPLRIDQVVHEARLRVDEKGAEGAAATAVLMPTAAMVPAPPVGFTADRPFGFVLRRRAAVLFLGIVADPVDPGPAG</sequence>
<reference evidence="4" key="1">
    <citation type="journal article" date="2019" name="Int. J. Syst. Evol. Microbiol.">
        <title>The Global Catalogue of Microorganisms (GCM) 10K type strain sequencing project: providing services to taxonomists for standard genome sequencing and annotation.</title>
        <authorList>
            <consortium name="The Broad Institute Genomics Platform"/>
            <consortium name="The Broad Institute Genome Sequencing Center for Infectious Disease"/>
            <person name="Wu L."/>
            <person name="Ma J."/>
        </authorList>
    </citation>
    <scope>NUCLEOTIDE SEQUENCE [LARGE SCALE GENOMIC DNA]</scope>
    <source>
        <strain evidence="4">XZYJ18</strain>
    </source>
</reference>
<proteinExistence type="inferred from homology"/>
<dbReference type="SMART" id="SM00093">
    <property type="entry name" value="SERPIN"/>
    <property type="match status" value="1"/>
</dbReference>
<name>A0ABV9E3H5_9ACTN</name>
<dbReference type="Pfam" id="PF00079">
    <property type="entry name" value="Serpin"/>
    <property type="match status" value="1"/>
</dbReference>
<gene>
    <name evidence="3" type="ORF">ACFO4E_23215</name>
</gene>
<comment type="caution">
    <text evidence="3">The sequence shown here is derived from an EMBL/GenBank/DDBJ whole genome shotgun (WGS) entry which is preliminary data.</text>
</comment>
<dbReference type="SUPFAM" id="SSF56574">
    <property type="entry name" value="Serpins"/>
    <property type="match status" value="1"/>
</dbReference>
<organism evidence="3 4">
    <name type="scientific">Nocardiopsis mangrovi</name>
    <dbReference type="NCBI Taxonomy" id="1179818"/>
    <lineage>
        <taxon>Bacteria</taxon>
        <taxon>Bacillati</taxon>
        <taxon>Actinomycetota</taxon>
        <taxon>Actinomycetes</taxon>
        <taxon>Streptosporangiales</taxon>
        <taxon>Nocardiopsidaceae</taxon>
        <taxon>Nocardiopsis</taxon>
    </lineage>
</organism>
<comment type="similarity">
    <text evidence="1">Belongs to the serpin family.</text>
</comment>
<feature type="domain" description="Serpin" evidence="2">
    <location>
        <begin position="14"/>
        <end position="357"/>
    </location>
</feature>
<dbReference type="InterPro" id="IPR042185">
    <property type="entry name" value="Serpin_sf_2"/>
</dbReference>
<protein>
    <submittedName>
        <fullName evidence="3">Serpin family protein</fullName>
    </submittedName>
</protein>
<dbReference type="InterPro" id="IPR042178">
    <property type="entry name" value="Serpin_sf_1"/>
</dbReference>
<dbReference type="RefSeq" id="WP_378578214.1">
    <property type="nucleotide sequence ID" value="NZ_JBHSFQ010000028.1"/>
</dbReference>
<dbReference type="EMBL" id="JBHSFQ010000028">
    <property type="protein sequence ID" value="MFC4564780.1"/>
    <property type="molecule type" value="Genomic_DNA"/>
</dbReference>
<keyword evidence="4" id="KW-1185">Reference proteome</keyword>
<evidence type="ECO:0000256" key="1">
    <source>
        <dbReference type="RuleBase" id="RU000411"/>
    </source>
</evidence>
<accession>A0ABV9E3H5</accession>